<proteinExistence type="predicted"/>
<organism evidence="2">
    <name type="scientific">Anguilla anguilla</name>
    <name type="common">European freshwater eel</name>
    <name type="synonym">Muraena anguilla</name>
    <dbReference type="NCBI Taxonomy" id="7936"/>
    <lineage>
        <taxon>Eukaryota</taxon>
        <taxon>Metazoa</taxon>
        <taxon>Chordata</taxon>
        <taxon>Craniata</taxon>
        <taxon>Vertebrata</taxon>
        <taxon>Euteleostomi</taxon>
        <taxon>Actinopterygii</taxon>
        <taxon>Neopterygii</taxon>
        <taxon>Teleostei</taxon>
        <taxon>Anguilliformes</taxon>
        <taxon>Anguillidae</taxon>
        <taxon>Anguilla</taxon>
    </lineage>
</organism>
<reference evidence="2" key="1">
    <citation type="submission" date="2014-11" db="EMBL/GenBank/DDBJ databases">
        <authorList>
            <person name="Amaro Gonzalez C."/>
        </authorList>
    </citation>
    <scope>NUCLEOTIDE SEQUENCE</scope>
</reference>
<keyword evidence="1" id="KW-0472">Membrane</keyword>
<dbReference type="AlphaFoldDB" id="A0A0E9VN02"/>
<sequence>MVSLIVFSQQIQVLLGPAFFGAVFPLCSGIFQINSPQSTLRIR</sequence>
<reference evidence="2" key="2">
    <citation type="journal article" date="2015" name="Fish Shellfish Immunol.">
        <title>Early steps in the European eel (Anguilla anguilla)-Vibrio vulnificus interaction in the gills: Role of the RtxA13 toxin.</title>
        <authorList>
            <person name="Callol A."/>
            <person name="Pajuelo D."/>
            <person name="Ebbesson L."/>
            <person name="Teles M."/>
            <person name="MacKenzie S."/>
            <person name="Amaro C."/>
        </authorList>
    </citation>
    <scope>NUCLEOTIDE SEQUENCE</scope>
</reference>
<keyword evidence="1" id="KW-1133">Transmembrane helix</keyword>
<protein>
    <submittedName>
        <fullName evidence="2">Uncharacterized protein</fullName>
    </submittedName>
</protein>
<name>A0A0E9VN02_ANGAN</name>
<dbReference type="EMBL" id="GBXM01029068">
    <property type="protein sequence ID" value="JAH79509.1"/>
    <property type="molecule type" value="Transcribed_RNA"/>
</dbReference>
<evidence type="ECO:0000256" key="1">
    <source>
        <dbReference type="SAM" id="Phobius"/>
    </source>
</evidence>
<accession>A0A0E9VN02</accession>
<evidence type="ECO:0000313" key="2">
    <source>
        <dbReference type="EMBL" id="JAH79509.1"/>
    </source>
</evidence>
<keyword evidence="1" id="KW-0812">Transmembrane</keyword>
<feature type="transmembrane region" description="Helical" evidence="1">
    <location>
        <begin position="12"/>
        <end position="33"/>
    </location>
</feature>